<proteinExistence type="predicted"/>
<evidence type="ECO:0000313" key="2">
    <source>
        <dbReference type="Proteomes" id="UP001054252"/>
    </source>
</evidence>
<accession>A0AAV5LYB1</accession>
<protein>
    <submittedName>
        <fullName evidence="1">Uncharacterized protein</fullName>
    </submittedName>
</protein>
<organism evidence="1 2">
    <name type="scientific">Rubroshorea leprosula</name>
    <dbReference type="NCBI Taxonomy" id="152421"/>
    <lineage>
        <taxon>Eukaryota</taxon>
        <taxon>Viridiplantae</taxon>
        <taxon>Streptophyta</taxon>
        <taxon>Embryophyta</taxon>
        <taxon>Tracheophyta</taxon>
        <taxon>Spermatophyta</taxon>
        <taxon>Magnoliopsida</taxon>
        <taxon>eudicotyledons</taxon>
        <taxon>Gunneridae</taxon>
        <taxon>Pentapetalae</taxon>
        <taxon>rosids</taxon>
        <taxon>malvids</taxon>
        <taxon>Malvales</taxon>
        <taxon>Dipterocarpaceae</taxon>
        <taxon>Rubroshorea</taxon>
    </lineage>
</organism>
<dbReference type="EMBL" id="BPVZ01000152">
    <property type="protein sequence ID" value="GKV41769.1"/>
    <property type="molecule type" value="Genomic_DNA"/>
</dbReference>
<gene>
    <name evidence="1" type="ORF">SLEP1_g49262</name>
</gene>
<comment type="caution">
    <text evidence="1">The sequence shown here is derived from an EMBL/GenBank/DDBJ whole genome shotgun (WGS) entry which is preliminary data.</text>
</comment>
<dbReference type="Proteomes" id="UP001054252">
    <property type="component" value="Unassembled WGS sequence"/>
</dbReference>
<reference evidence="1 2" key="1">
    <citation type="journal article" date="2021" name="Commun. Biol.">
        <title>The genome of Shorea leprosula (Dipterocarpaceae) highlights the ecological relevance of drought in aseasonal tropical rainforests.</title>
        <authorList>
            <person name="Ng K.K.S."/>
            <person name="Kobayashi M.J."/>
            <person name="Fawcett J.A."/>
            <person name="Hatakeyama M."/>
            <person name="Paape T."/>
            <person name="Ng C.H."/>
            <person name="Ang C.C."/>
            <person name="Tnah L.H."/>
            <person name="Lee C.T."/>
            <person name="Nishiyama T."/>
            <person name="Sese J."/>
            <person name="O'Brien M.J."/>
            <person name="Copetti D."/>
            <person name="Mohd Noor M.I."/>
            <person name="Ong R.C."/>
            <person name="Putra M."/>
            <person name="Sireger I.Z."/>
            <person name="Indrioko S."/>
            <person name="Kosugi Y."/>
            <person name="Izuno A."/>
            <person name="Isagi Y."/>
            <person name="Lee S.L."/>
            <person name="Shimizu K.K."/>
        </authorList>
    </citation>
    <scope>NUCLEOTIDE SEQUENCE [LARGE SCALE GENOMIC DNA]</scope>
    <source>
        <strain evidence="1">214</strain>
    </source>
</reference>
<sequence length="80" mass="9003">MIMLVAMLMKSSIDLLLKFSRASKSTTYPSATVDASDKAGCTILQFCIIINNSGMLVVYMIINEGYIYNQQLRKPEFILM</sequence>
<name>A0AAV5LYB1_9ROSI</name>
<keyword evidence="2" id="KW-1185">Reference proteome</keyword>
<evidence type="ECO:0000313" key="1">
    <source>
        <dbReference type="EMBL" id="GKV41769.1"/>
    </source>
</evidence>
<dbReference type="AlphaFoldDB" id="A0AAV5LYB1"/>